<dbReference type="PROSITE" id="PS50893">
    <property type="entry name" value="ABC_TRANSPORTER_2"/>
    <property type="match status" value="2"/>
</dbReference>
<sequence length="732" mass="80366">MPTYDLGLEHVSLAFATKNIFTDVTQGVFEGDRIGIVGKNGDGKSTLLHLFKGTQEPDSGRVTMRNGLTFGMLDQRDPLDDNATVREAALEGREDYEWAAETKSREIVEALLGGISLDAKIGSLSGGQRRRADLARLLLKDWDILALDEPTNHLDVVTIHWLAEHLKNRWPSGQGALLLVTHDRWFLDEVCESMWEVHDGVIDPFEGGYSAYMLQRVERDRQADVRETKRRNLARKELAWLTRGARARSTKQKFHVKAARELIADVPPVRNTLELKQMATSRLGKQVVDLIDVTQIFEHAQGEADIDAIDPDVAEMEASASRVDVVPAMYAEPQTHGSVEVAVDDLTDPRLVDAGVPEARQAAAQAEQDAQQQAQSQASQENSDETEAAEVTSAARKVTVTGRKILDDVTWLIGPGDRFGIVGANGAGKSTLLKILDGTITPTAGHVNIGKTVKFAVLSQRLDELEKLGKYKIKEVLSRYKPSYIVDGKETTPGQMMERLGFESAQLMTPIKDLSGGQKRRMQLLLILLDEPNVLIMDEPGNDLDTDMLAVMEDLLDTWPGTLIVVSHDRYLLERVTDQQFALIGGKIRHLPGGVQDYLDMTEAIKNGKDPFADEKSGKNGKTRKNGDAGDSATTAPSVGGAASSPSTGDSSSSSTPKLTGKAFHEASKRVAAIERKLAKLEEQKADLEAQMAAHDPSDYEGLGKLNEQLQSVTDESESLEMEWMELSEQLE</sequence>
<dbReference type="AlphaFoldDB" id="A0AAX1TZF7"/>
<dbReference type="GO" id="GO:0005524">
    <property type="term" value="F:ATP binding"/>
    <property type="evidence" value="ECO:0007669"/>
    <property type="project" value="UniProtKB-KW"/>
</dbReference>
<dbReference type="GO" id="GO:0003677">
    <property type="term" value="F:DNA binding"/>
    <property type="evidence" value="ECO:0007669"/>
    <property type="project" value="InterPro"/>
</dbReference>
<dbReference type="Gene3D" id="3.40.50.300">
    <property type="entry name" value="P-loop containing nucleotide triphosphate hydrolases"/>
    <property type="match status" value="2"/>
</dbReference>
<evidence type="ECO:0000256" key="2">
    <source>
        <dbReference type="ARBA" id="ARBA00022840"/>
    </source>
</evidence>
<feature type="region of interest" description="Disordered" evidence="3">
    <location>
        <begin position="359"/>
        <end position="394"/>
    </location>
</feature>
<evidence type="ECO:0000256" key="1">
    <source>
        <dbReference type="ARBA" id="ARBA00022741"/>
    </source>
</evidence>
<evidence type="ECO:0000313" key="6">
    <source>
        <dbReference type="Proteomes" id="UP000284589"/>
    </source>
</evidence>
<dbReference type="InterPro" id="IPR037118">
    <property type="entry name" value="Val-tRNA_synth_C_sf"/>
</dbReference>
<dbReference type="InterPro" id="IPR051309">
    <property type="entry name" value="ABCF_ATPase"/>
</dbReference>
<dbReference type="KEGG" id="bado:BBMN23_0238"/>
<dbReference type="Pfam" id="PF00005">
    <property type="entry name" value="ABC_tran"/>
    <property type="match status" value="2"/>
</dbReference>
<feature type="compositionally biased region" description="Basic and acidic residues" evidence="3">
    <location>
        <begin position="608"/>
        <end position="618"/>
    </location>
</feature>
<evidence type="ECO:0000259" key="4">
    <source>
        <dbReference type="PROSITE" id="PS50893"/>
    </source>
</evidence>
<proteinExistence type="predicted"/>
<feature type="domain" description="ABC transporter" evidence="4">
    <location>
        <begin position="389"/>
        <end position="610"/>
    </location>
</feature>
<dbReference type="InterPro" id="IPR032781">
    <property type="entry name" value="ABC_tran_Xtn"/>
</dbReference>
<dbReference type="GO" id="GO:0016887">
    <property type="term" value="F:ATP hydrolysis activity"/>
    <property type="evidence" value="ECO:0007669"/>
    <property type="project" value="InterPro"/>
</dbReference>
<dbReference type="SUPFAM" id="SSF52540">
    <property type="entry name" value="P-loop containing nucleoside triphosphate hydrolases"/>
    <property type="match status" value="2"/>
</dbReference>
<dbReference type="InterPro" id="IPR003593">
    <property type="entry name" value="AAA+_ATPase"/>
</dbReference>
<evidence type="ECO:0000313" key="5">
    <source>
        <dbReference type="EMBL" id="RHJ19946.1"/>
    </source>
</evidence>
<gene>
    <name evidence="5" type="ORF">DW139_00815</name>
</gene>
<dbReference type="InterPro" id="IPR027417">
    <property type="entry name" value="P-loop_NTPase"/>
</dbReference>
<dbReference type="PROSITE" id="PS00211">
    <property type="entry name" value="ABC_TRANSPORTER_1"/>
    <property type="match status" value="2"/>
</dbReference>
<keyword evidence="1" id="KW-0547">Nucleotide-binding</keyword>
<feature type="compositionally biased region" description="Low complexity" evidence="3">
    <location>
        <begin position="359"/>
        <end position="381"/>
    </location>
</feature>
<dbReference type="Pfam" id="PF16326">
    <property type="entry name" value="ABC_tran_CTD"/>
    <property type="match status" value="1"/>
</dbReference>
<accession>A0AAX1TZF7</accession>
<feature type="compositionally biased region" description="Low complexity" evidence="3">
    <location>
        <begin position="632"/>
        <end position="657"/>
    </location>
</feature>
<dbReference type="PANTHER" id="PTHR42855">
    <property type="entry name" value="ABC TRANSPORTER ATP-BINDING SUBUNIT"/>
    <property type="match status" value="1"/>
</dbReference>
<evidence type="ECO:0000256" key="3">
    <source>
        <dbReference type="SAM" id="MobiDB-lite"/>
    </source>
</evidence>
<dbReference type="InterPro" id="IPR017871">
    <property type="entry name" value="ABC_transporter-like_CS"/>
</dbReference>
<dbReference type="SMART" id="SM00382">
    <property type="entry name" value="AAA"/>
    <property type="match status" value="2"/>
</dbReference>
<reference evidence="5 6" key="1">
    <citation type="submission" date="2018-08" db="EMBL/GenBank/DDBJ databases">
        <title>A genome reference for cultivated species of the human gut microbiota.</title>
        <authorList>
            <person name="Zou Y."/>
            <person name="Xue W."/>
            <person name="Luo G."/>
        </authorList>
    </citation>
    <scope>NUCLEOTIDE SEQUENCE [LARGE SCALE GENOMIC DNA]</scope>
    <source>
        <strain evidence="5 6">AM12-20</strain>
    </source>
</reference>
<dbReference type="EMBL" id="QRLP01000001">
    <property type="protein sequence ID" value="RHJ19946.1"/>
    <property type="molecule type" value="Genomic_DNA"/>
</dbReference>
<keyword evidence="2 5" id="KW-0067">ATP-binding</keyword>
<dbReference type="InterPro" id="IPR003439">
    <property type="entry name" value="ABC_transporter-like_ATP-bd"/>
</dbReference>
<protein>
    <submittedName>
        <fullName evidence="5">ABC transporter ATP-binding protein</fullName>
    </submittedName>
</protein>
<organism evidence="5 6">
    <name type="scientific">Bifidobacterium adolescentis</name>
    <dbReference type="NCBI Taxonomy" id="1680"/>
    <lineage>
        <taxon>Bacteria</taxon>
        <taxon>Bacillati</taxon>
        <taxon>Actinomycetota</taxon>
        <taxon>Actinomycetes</taxon>
        <taxon>Bifidobacteriales</taxon>
        <taxon>Bifidobacteriaceae</taxon>
        <taxon>Bifidobacterium</taxon>
    </lineage>
</organism>
<dbReference type="Proteomes" id="UP000284589">
    <property type="component" value="Unassembled WGS sequence"/>
</dbReference>
<comment type="caution">
    <text evidence="5">The sequence shown here is derived from an EMBL/GenBank/DDBJ whole genome shotgun (WGS) entry which is preliminary data.</text>
</comment>
<name>A0AAX1TZF7_BIFAD</name>
<dbReference type="CDD" id="cd03221">
    <property type="entry name" value="ABCF_EF-3"/>
    <property type="match status" value="2"/>
</dbReference>
<feature type="region of interest" description="Disordered" evidence="3">
    <location>
        <begin position="608"/>
        <end position="666"/>
    </location>
</feature>
<dbReference type="Pfam" id="PF12848">
    <property type="entry name" value="ABC_tran_Xtn"/>
    <property type="match status" value="1"/>
</dbReference>
<dbReference type="PANTHER" id="PTHR42855:SF1">
    <property type="entry name" value="ABC TRANSPORTER DOMAIN-CONTAINING PROTEIN"/>
    <property type="match status" value="1"/>
</dbReference>
<feature type="domain" description="ABC transporter" evidence="4">
    <location>
        <begin position="6"/>
        <end position="224"/>
    </location>
</feature>
<dbReference type="InterPro" id="IPR032524">
    <property type="entry name" value="ABC_tran_C"/>
</dbReference>
<dbReference type="Gene3D" id="1.10.287.380">
    <property type="entry name" value="Valyl-tRNA synthetase, C-terminal domain"/>
    <property type="match status" value="1"/>
</dbReference>